<evidence type="ECO:0000256" key="2">
    <source>
        <dbReference type="ARBA" id="ARBA00023015"/>
    </source>
</evidence>
<dbReference type="CDD" id="cd00130">
    <property type="entry name" value="PAS"/>
    <property type="match status" value="1"/>
</dbReference>
<dbReference type="GO" id="GO:0010557">
    <property type="term" value="P:positive regulation of macromolecule biosynthetic process"/>
    <property type="evidence" value="ECO:0007669"/>
    <property type="project" value="UniProtKB-ARBA"/>
</dbReference>
<dbReference type="SMART" id="SM00091">
    <property type="entry name" value="PAS"/>
    <property type="match status" value="1"/>
</dbReference>
<evidence type="ECO:0000256" key="4">
    <source>
        <dbReference type="ARBA" id="ARBA00023242"/>
    </source>
</evidence>
<dbReference type="PANTHER" id="PTHR23043:SF17">
    <property type="entry name" value="PROTEIN SIMILAR"/>
    <property type="match status" value="1"/>
</dbReference>
<dbReference type="GO" id="GO:0071456">
    <property type="term" value="P:cellular response to hypoxia"/>
    <property type="evidence" value="ECO:0007669"/>
    <property type="project" value="TreeGrafter"/>
</dbReference>
<dbReference type="GO" id="GO:0005634">
    <property type="term" value="C:nucleus"/>
    <property type="evidence" value="ECO:0007669"/>
    <property type="project" value="UniProtKB-SubCell"/>
</dbReference>
<accession>A0A7R9JU49</accession>
<dbReference type="InterPro" id="IPR035965">
    <property type="entry name" value="PAS-like_dom_sf"/>
</dbReference>
<dbReference type="PROSITE" id="PS50112">
    <property type="entry name" value="PAS"/>
    <property type="match status" value="1"/>
</dbReference>
<evidence type="ECO:0000256" key="1">
    <source>
        <dbReference type="ARBA" id="ARBA00004123"/>
    </source>
</evidence>
<gene>
    <name evidence="7" type="ORF">TGEB3V08_LOCUS3496</name>
</gene>
<proteinExistence type="predicted"/>
<dbReference type="PANTHER" id="PTHR23043">
    <property type="entry name" value="HYPOXIA-INDUCIBLE FACTOR 1 ALPHA"/>
    <property type="match status" value="1"/>
</dbReference>
<evidence type="ECO:0000313" key="7">
    <source>
        <dbReference type="EMBL" id="CAD7589567.1"/>
    </source>
</evidence>
<feature type="transmembrane region" description="Helical" evidence="5">
    <location>
        <begin position="48"/>
        <end position="70"/>
    </location>
</feature>
<keyword evidence="4" id="KW-0539">Nucleus</keyword>
<keyword evidence="3" id="KW-0804">Transcription</keyword>
<dbReference type="EMBL" id="OE840123">
    <property type="protein sequence ID" value="CAD7589567.1"/>
    <property type="molecule type" value="Genomic_DNA"/>
</dbReference>
<dbReference type="InterPro" id="IPR000014">
    <property type="entry name" value="PAS"/>
</dbReference>
<evidence type="ECO:0000256" key="3">
    <source>
        <dbReference type="ARBA" id="ARBA00023163"/>
    </source>
</evidence>
<dbReference type="AlphaFoldDB" id="A0A7R9JU49"/>
<comment type="subcellular location">
    <subcellularLocation>
        <location evidence="1">Nucleus</location>
    </subcellularLocation>
</comment>
<sequence>MISGSWGARLKINHGKWELGSSAQRLTMSMGISGFSLPLRSFVKLTELYLLVKLTALYLLVEVTALYLLVELTELYLLVKLTALYLLVELTELYLLVELTALYLLVELTALYLLAKRENKRGPEGKVNPEARKTDPLAEPWFLKALEGFLLVVSADGDMVFLSENIHEYLGIPQTFLSKHSLDMKFTYADDKIGDFLGYSPEDLVGRSMYEYHHAMDNTAIEKGFKNCKYLSHFTRKYNM</sequence>
<evidence type="ECO:0000259" key="6">
    <source>
        <dbReference type="PROSITE" id="PS50112"/>
    </source>
</evidence>
<name>A0A7R9JU49_TIMGE</name>
<keyword evidence="5" id="KW-0812">Transmembrane</keyword>
<feature type="transmembrane region" description="Helical" evidence="5">
    <location>
        <begin position="93"/>
        <end position="114"/>
    </location>
</feature>
<keyword evidence="5" id="KW-1133">Transmembrane helix</keyword>
<dbReference type="SUPFAM" id="SSF55785">
    <property type="entry name" value="PYP-like sensor domain (PAS domain)"/>
    <property type="match status" value="1"/>
</dbReference>
<feature type="domain" description="PAS" evidence="6">
    <location>
        <begin position="181"/>
        <end position="223"/>
    </location>
</feature>
<keyword evidence="5" id="KW-0472">Membrane</keyword>
<evidence type="ECO:0000256" key="5">
    <source>
        <dbReference type="SAM" id="Phobius"/>
    </source>
</evidence>
<dbReference type="GO" id="GO:0000977">
    <property type="term" value="F:RNA polymerase II transcription regulatory region sequence-specific DNA binding"/>
    <property type="evidence" value="ECO:0007669"/>
    <property type="project" value="TreeGrafter"/>
</dbReference>
<dbReference type="GO" id="GO:0000981">
    <property type="term" value="F:DNA-binding transcription factor activity, RNA polymerase II-specific"/>
    <property type="evidence" value="ECO:0007669"/>
    <property type="project" value="TreeGrafter"/>
</dbReference>
<protein>
    <recommendedName>
        <fullName evidence="6">PAS domain-containing protein</fullName>
    </recommendedName>
</protein>
<dbReference type="Gene3D" id="3.30.450.20">
    <property type="entry name" value="PAS domain"/>
    <property type="match status" value="2"/>
</dbReference>
<keyword evidence="2" id="KW-0805">Transcription regulation</keyword>
<reference evidence="7" key="1">
    <citation type="submission" date="2020-11" db="EMBL/GenBank/DDBJ databases">
        <authorList>
            <person name="Tran Van P."/>
        </authorList>
    </citation>
    <scope>NUCLEOTIDE SEQUENCE</scope>
</reference>
<organism evidence="7">
    <name type="scientific">Timema genevievae</name>
    <name type="common">Walking stick</name>
    <dbReference type="NCBI Taxonomy" id="629358"/>
    <lineage>
        <taxon>Eukaryota</taxon>
        <taxon>Metazoa</taxon>
        <taxon>Ecdysozoa</taxon>
        <taxon>Arthropoda</taxon>
        <taxon>Hexapoda</taxon>
        <taxon>Insecta</taxon>
        <taxon>Pterygota</taxon>
        <taxon>Neoptera</taxon>
        <taxon>Polyneoptera</taxon>
        <taxon>Phasmatodea</taxon>
        <taxon>Timematodea</taxon>
        <taxon>Timematoidea</taxon>
        <taxon>Timematidae</taxon>
        <taxon>Timema</taxon>
    </lineage>
</organism>